<evidence type="ECO:0000313" key="3">
    <source>
        <dbReference type="Proteomes" id="UP000676336"/>
    </source>
</evidence>
<comment type="caution">
    <text evidence="2">The sequence shown here is derived from an EMBL/GenBank/DDBJ whole genome shotgun (WGS) entry which is preliminary data.</text>
</comment>
<name>A0A8S3AQP1_9BILA</name>
<feature type="region of interest" description="Disordered" evidence="1">
    <location>
        <begin position="1"/>
        <end position="29"/>
    </location>
</feature>
<evidence type="ECO:0000313" key="2">
    <source>
        <dbReference type="EMBL" id="CAF4730389.1"/>
    </source>
</evidence>
<accession>A0A8S3AQP1</accession>
<protein>
    <submittedName>
        <fullName evidence="2">Uncharacterized protein</fullName>
    </submittedName>
</protein>
<proteinExistence type="predicted"/>
<dbReference type="EMBL" id="CAJOBI010132303">
    <property type="protein sequence ID" value="CAF4730389.1"/>
    <property type="molecule type" value="Genomic_DNA"/>
</dbReference>
<dbReference type="Proteomes" id="UP000676336">
    <property type="component" value="Unassembled WGS sequence"/>
</dbReference>
<sequence length="47" mass="5318">MLDSESDVDSEDQQYDDQQHEASTISSDGIFDDIDGIKFSGMRVFDK</sequence>
<feature type="compositionally biased region" description="Acidic residues" evidence="1">
    <location>
        <begin position="1"/>
        <end position="15"/>
    </location>
</feature>
<evidence type="ECO:0000256" key="1">
    <source>
        <dbReference type="SAM" id="MobiDB-lite"/>
    </source>
</evidence>
<feature type="non-terminal residue" evidence="2">
    <location>
        <position position="47"/>
    </location>
</feature>
<organism evidence="2 3">
    <name type="scientific">Rotaria magnacalcarata</name>
    <dbReference type="NCBI Taxonomy" id="392030"/>
    <lineage>
        <taxon>Eukaryota</taxon>
        <taxon>Metazoa</taxon>
        <taxon>Spiralia</taxon>
        <taxon>Gnathifera</taxon>
        <taxon>Rotifera</taxon>
        <taxon>Eurotatoria</taxon>
        <taxon>Bdelloidea</taxon>
        <taxon>Philodinida</taxon>
        <taxon>Philodinidae</taxon>
        <taxon>Rotaria</taxon>
    </lineage>
</organism>
<reference evidence="2" key="1">
    <citation type="submission" date="2021-02" db="EMBL/GenBank/DDBJ databases">
        <authorList>
            <person name="Nowell W R."/>
        </authorList>
    </citation>
    <scope>NUCLEOTIDE SEQUENCE</scope>
</reference>
<gene>
    <name evidence="2" type="ORF">SMN809_LOCUS44240</name>
</gene>
<dbReference type="AlphaFoldDB" id="A0A8S3AQP1"/>